<dbReference type="RefSeq" id="WP_010441303.1">
    <property type="nucleotide sequence ID" value="NZ_AEYW01000012.1"/>
</dbReference>
<comment type="caution">
    <text evidence="1">The sequence shown here is derived from an EMBL/GenBank/DDBJ whole genome shotgun (WGS) entry which is preliminary data.</text>
</comment>
<sequence>MGEVRRAIVPWQECKFVSVRNAGRILGLHPDALEDRIFHDELDVRTVPGGSQAVITVESVLRLIERSEAVQLTARKEAKRQRKTRSFRLVVNNN</sequence>
<proteinExistence type="predicted"/>
<gene>
    <name evidence="1" type="ORF">CLV75_2539</name>
</gene>
<accession>A0A497ZQY4</accession>
<dbReference type="Proteomes" id="UP000271700">
    <property type="component" value="Unassembled WGS sequence"/>
</dbReference>
<name>A0A497ZQY4_9RHOB</name>
<dbReference type="EMBL" id="RCCT01000003">
    <property type="protein sequence ID" value="RLK07416.1"/>
    <property type="molecule type" value="Genomic_DNA"/>
</dbReference>
<reference evidence="1 2" key="1">
    <citation type="submission" date="2018-10" db="EMBL/GenBank/DDBJ databases">
        <title>Genomic Encyclopedia of Archaeal and Bacterial Type Strains, Phase II (KMG-II): from individual species to whole genera.</title>
        <authorList>
            <person name="Goeker M."/>
        </authorList>
    </citation>
    <scope>NUCLEOTIDE SEQUENCE [LARGE SCALE GENOMIC DNA]</scope>
    <source>
        <strain evidence="1 2">DSM 29317</strain>
    </source>
</reference>
<dbReference type="AlphaFoldDB" id="A0A497ZQY4"/>
<evidence type="ECO:0000313" key="1">
    <source>
        <dbReference type="EMBL" id="RLK07416.1"/>
    </source>
</evidence>
<dbReference type="STRING" id="981384.GCA_000192475_02136"/>
<evidence type="ECO:0000313" key="2">
    <source>
        <dbReference type="Proteomes" id="UP000271700"/>
    </source>
</evidence>
<organism evidence="1 2">
    <name type="scientific">Ruegeria conchae</name>
    <dbReference type="NCBI Taxonomy" id="981384"/>
    <lineage>
        <taxon>Bacteria</taxon>
        <taxon>Pseudomonadati</taxon>
        <taxon>Pseudomonadota</taxon>
        <taxon>Alphaproteobacteria</taxon>
        <taxon>Rhodobacterales</taxon>
        <taxon>Roseobacteraceae</taxon>
        <taxon>Ruegeria</taxon>
    </lineage>
</organism>
<protein>
    <submittedName>
        <fullName evidence="1">Uncharacterized protein</fullName>
    </submittedName>
</protein>
<keyword evidence="2" id="KW-1185">Reference proteome</keyword>